<dbReference type="InterPro" id="IPR012347">
    <property type="entry name" value="Ferritin-like"/>
</dbReference>
<dbReference type="EMBL" id="BOOZ01000034">
    <property type="protein sequence ID" value="GIJ11586.1"/>
    <property type="molecule type" value="Genomic_DNA"/>
</dbReference>
<organism evidence="3 4">
    <name type="scientific">Micromonospora andamanensis</name>
    <dbReference type="NCBI Taxonomy" id="1287068"/>
    <lineage>
        <taxon>Bacteria</taxon>
        <taxon>Bacillati</taxon>
        <taxon>Actinomycetota</taxon>
        <taxon>Actinomycetes</taxon>
        <taxon>Micromonosporales</taxon>
        <taxon>Micromonosporaceae</taxon>
        <taxon>Micromonospora</taxon>
    </lineage>
</organism>
<name>A0ABQ4I1C8_9ACTN</name>
<evidence type="ECO:0000256" key="1">
    <source>
        <dbReference type="SAM" id="MobiDB-lite"/>
    </source>
</evidence>
<dbReference type="Proteomes" id="UP000647017">
    <property type="component" value="Unassembled WGS sequence"/>
</dbReference>
<feature type="region of interest" description="Disordered" evidence="1">
    <location>
        <begin position="151"/>
        <end position="172"/>
    </location>
</feature>
<keyword evidence="4" id="KW-1185">Reference proteome</keyword>
<sequence>MLSAGAAVSRAGAGVLGARVVGSSARPPEGRAVVRARRATLRVLPLHLVSVLLVAGCGGSPAPSGQPAPGDATPPVAATPAATPGVTGEMTGIDRLFLSMMAGHTEQTLQIVGLVRDRLTDSELRTLVAAVEATESDELATARGWLAQAGRSARADDHAGHGTGPEQLARLRDAPDTEVDAVLVEVLSAHQQAAADLARAHLAAGTDARVLDLARRVEQSRTAQVALMAGRPG</sequence>
<evidence type="ECO:0000259" key="2">
    <source>
        <dbReference type="Pfam" id="PF03713"/>
    </source>
</evidence>
<dbReference type="InterPro" id="IPR005183">
    <property type="entry name" value="DUF305_CopM-like"/>
</dbReference>
<accession>A0ABQ4I1C8</accession>
<evidence type="ECO:0000313" key="3">
    <source>
        <dbReference type="EMBL" id="GIJ11586.1"/>
    </source>
</evidence>
<protein>
    <recommendedName>
        <fullName evidence="2">DUF305 domain-containing protein</fullName>
    </recommendedName>
</protein>
<evidence type="ECO:0000313" key="4">
    <source>
        <dbReference type="Proteomes" id="UP000647017"/>
    </source>
</evidence>
<gene>
    <name evidence="3" type="ORF">Van01_48000</name>
</gene>
<dbReference type="Gene3D" id="1.20.1260.10">
    <property type="match status" value="1"/>
</dbReference>
<reference evidence="3 4" key="1">
    <citation type="submission" date="2021-01" db="EMBL/GenBank/DDBJ databases">
        <title>Whole genome shotgun sequence of Verrucosispora andamanensis NBRC 109075.</title>
        <authorList>
            <person name="Komaki H."/>
            <person name="Tamura T."/>
        </authorList>
    </citation>
    <scope>NUCLEOTIDE SEQUENCE [LARGE SCALE GENOMIC DNA]</scope>
    <source>
        <strain evidence="3 4">NBRC 109075</strain>
    </source>
</reference>
<comment type="caution">
    <text evidence="3">The sequence shown here is derived from an EMBL/GenBank/DDBJ whole genome shotgun (WGS) entry which is preliminary data.</text>
</comment>
<dbReference type="Pfam" id="PF03713">
    <property type="entry name" value="DUF305"/>
    <property type="match status" value="1"/>
</dbReference>
<proteinExistence type="predicted"/>
<feature type="domain" description="DUF305" evidence="2">
    <location>
        <begin position="94"/>
        <end position="229"/>
    </location>
</feature>
<feature type="region of interest" description="Disordered" evidence="1">
    <location>
        <begin position="60"/>
        <end position="86"/>
    </location>
</feature>